<protein>
    <recommendedName>
        <fullName evidence="2">SPW repeat-containing integral membrane domain-containing protein</fullName>
    </recommendedName>
</protein>
<feature type="transmembrane region" description="Helical" evidence="1">
    <location>
        <begin position="9"/>
        <end position="28"/>
    </location>
</feature>
<sequence length="117" mass="12709">MERYGWQDWVILLLGGWLVVSPFALRTLGYESGPALAADWNAYIVGVLALGLGIAALLARRIWEEWADIALGVWLIVSPWVLSFASDRPMTTNVIVVGGLMILVAASTIATDRTSHA</sequence>
<keyword evidence="1" id="KW-0812">Transmembrane</keyword>
<keyword evidence="1" id="KW-1133">Transmembrane helix</keyword>
<reference evidence="3 4" key="1">
    <citation type="submission" date="2018-09" db="EMBL/GenBank/DDBJ databases">
        <title>Marinorhizobium profundi gen. nov., sp. nov., isolated from a deep-sea sediment sample from the New Britain Trench and proposal of Marinorhizobiaceae fam. nov. in the order Rhizobiales of the class Alphaproteobacteria.</title>
        <authorList>
            <person name="Cao J."/>
        </authorList>
    </citation>
    <scope>NUCLEOTIDE SEQUENCE [LARGE SCALE GENOMIC DNA]</scope>
    <source>
        <strain evidence="3 4">WS11</strain>
    </source>
</reference>
<dbReference type="KEGG" id="abaw:D5400_07220"/>
<accession>A0A3Q8XP74</accession>
<evidence type="ECO:0000313" key="4">
    <source>
        <dbReference type="Proteomes" id="UP000268192"/>
    </source>
</evidence>
<dbReference type="RefSeq" id="WP_126009024.1">
    <property type="nucleotide sequence ID" value="NZ_CP032509.1"/>
</dbReference>
<feature type="transmembrane region" description="Helical" evidence="1">
    <location>
        <begin position="91"/>
        <end position="111"/>
    </location>
</feature>
<organism evidence="3 4">
    <name type="scientific">Georhizobium profundi</name>
    <dbReference type="NCBI Taxonomy" id="2341112"/>
    <lineage>
        <taxon>Bacteria</taxon>
        <taxon>Pseudomonadati</taxon>
        <taxon>Pseudomonadota</taxon>
        <taxon>Alphaproteobacteria</taxon>
        <taxon>Hyphomicrobiales</taxon>
        <taxon>Rhizobiaceae</taxon>
        <taxon>Georhizobium</taxon>
    </lineage>
</organism>
<keyword evidence="4" id="KW-1185">Reference proteome</keyword>
<dbReference type="Pfam" id="PF03779">
    <property type="entry name" value="SPW"/>
    <property type="match status" value="1"/>
</dbReference>
<gene>
    <name evidence="3" type="ORF">D5400_07220</name>
</gene>
<proteinExistence type="predicted"/>
<dbReference type="OrthoDB" id="166183at2"/>
<dbReference type="InterPro" id="IPR005530">
    <property type="entry name" value="SPW"/>
</dbReference>
<feature type="transmembrane region" description="Helical" evidence="1">
    <location>
        <begin position="66"/>
        <end position="85"/>
    </location>
</feature>
<dbReference type="AlphaFoldDB" id="A0A3Q8XP74"/>
<feature type="domain" description="SPW repeat-containing integral membrane" evidence="2">
    <location>
        <begin position="6"/>
        <end position="106"/>
    </location>
</feature>
<evidence type="ECO:0000256" key="1">
    <source>
        <dbReference type="SAM" id="Phobius"/>
    </source>
</evidence>
<dbReference type="Proteomes" id="UP000268192">
    <property type="component" value="Chromosome"/>
</dbReference>
<dbReference type="EMBL" id="CP032509">
    <property type="protein sequence ID" value="AZN71096.1"/>
    <property type="molecule type" value="Genomic_DNA"/>
</dbReference>
<feature type="transmembrane region" description="Helical" evidence="1">
    <location>
        <begin position="40"/>
        <end position="59"/>
    </location>
</feature>
<keyword evidence="1" id="KW-0472">Membrane</keyword>
<evidence type="ECO:0000313" key="3">
    <source>
        <dbReference type="EMBL" id="AZN71096.1"/>
    </source>
</evidence>
<name>A0A3Q8XP74_9HYPH</name>
<evidence type="ECO:0000259" key="2">
    <source>
        <dbReference type="Pfam" id="PF03779"/>
    </source>
</evidence>